<sequence>MTEKRCLTKDEAAAYCGCNTLAAFDSWLQKGIVPKAIPGTNRWDRKALDAALDRASGLVTDYAAELTPYQRWKAENARKTQAA</sequence>
<comment type="caution">
    <text evidence="1">The sequence shown here is derived from an EMBL/GenBank/DDBJ whole genome shotgun (WGS) entry which is preliminary data.</text>
</comment>
<dbReference type="Proteomes" id="UP000324853">
    <property type="component" value="Unassembled WGS sequence"/>
</dbReference>
<protein>
    <submittedName>
        <fullName evidence="1">Uncharacterized protein</fullName>
    </submittedName>
</protein>
<organism evidence="1 2">
    <name type="scientific">Bradyrhizobium cytisi</name>
    <dbReference type="NCBI Taxonomy" id="515489"/>
    <lineage>
        <taxon>Bacteria</taxon>
        <taxon>Pseudomonadati</taxon>
        <taxon>Pseudomonadota</taxon>
        <taxon>Alphaproteobacteria</taxon>
        <taxon>Hyphomicrobiales</taxon>
        <taxon>Nitrobacteraceae</taxon>
        <taxon>Bradyrhizobium</taxon>
    </lineage>
</organism>
<dbReference type="AlphaFoldDB" id="A0A5S4WCW7"/>
<proteinExistence type="predicted"/>
<name>A0A5S4WCW7_9BRAD</name>
<dbReference type="RefSeq" id="WP_148753533.1">
    <property type="nucleotide sequence ID" value="NZ_VSSR01000042.1"/>
</dbReference>
<keyword evidence="2" id="KW-1185">Reference proteome</keyword>
<accession>A0A5S4WCW7</accession>
<gene>
    <name evidence="1" type="ORF">FXB38_24595</name>
</gene>
<dbReference type="EMBL" id="VSSR01000042">
    <property type="protein sequence ID" value="TYL80150.1"/>
    <property type="molecule type" value="Genomic_DNA"/>
</dbReference>
<dbReference type="OrthoDB" id="7574435at2"/>
<evidence type="ECO:0000313" key="2">
    <source>
        <dbReference type="Proteomes" id="UP000324853"/>
    </source>
</evidence>
<reference evidence="1 2" key="1">
    <citation type="submission" date="2019-08" db="EMBL/GenBank/DDBJ databases">
        <title>Bradyrhizobium hipponensis sp. nov., a rhizobium isolated from a Lupinus angustifolius root nodule in Tunisia.</title>
        <authorList>
            <person name="Off K."/>
            <person name="Rejili M."/>
            <person name="Mars M."/>
            <person name="Brachmann A."/>
            <person name="Marin M."/>
        </authorList>
    </citation>
    <scope>NUCLEOTIDE SEQUENCE [LARGE SCALE GENOMIC DNA]</scope>
    <source>
        <strain evidence="1 2">CTAW11</strain>
    </source>
</reference>
<evidence type="ECO:0000313" key="1">
    <source>
        <dbReference type="EMBL" id="TYL80150.1"/>
    </source>
</evidence>